<feature type="transmembrane region" description="Helical" evidence="7">
    <location>
        <begin position="237"/>
        <end position="259"/>
    </location>
</feature>
<feature type="coiled-coil region" evidence="6">
    <location>
        <begin position="313"/>
        <end position="340"/>
    </location>
</feature>
<accession>A0ABY4C026</accession>
<evidence type="ECO:0000256" key="6">
    <source>
        <dbReference type="SAM" id="Coils"/>
    </source>
</evidence>
<dbReference type="Pfam" id="PF03631">
    <property type="entry name" value="Virul_fac_BrkB"/>
    <property type="match status" value="1"/>
</dbReference>
<feature type="transmembrane region" description="Helical" evidence="7">
    <location>
        <begin position="111"/>
        <end position="135"/>
    </location>
</feature>
<sequence length="346" mass="35879">MDERSDAPATRSDSGPVAGVRRLIAWVLSTKPARAFLLYQESHGPKLADSVTYRTLFSLFAGVFLGFAIAGLWLAGNPNAMDALVEALDAAIPGLVGSGGLIDPGDLVQPLSFGIAGSVALIGLVGTAIGAIDSLRAAFRTIAAKPDSTMFVVWRILLDLATAIGFGALLAASAVVTVGGTVLVGTLLDLIGIGSGSPPARIATQSISVVVTFAIDTVVIACLFLLLSGVRPRARELWVGAALGGIGLTVLQVLSSLFVGGASNNPLLASFGSLIALLIWLNLSAQVILLAGAYIVTGVEERIDRVAERYGARSMALRRLRRAERRAQEAGQEVVAAREAVERIAD</sequence>
<feature type="transmembrane region" description="Helical" evidence="7">
    <location>
        <begin position="56"/>
        <end position="75"/>
    </location>
</feature>
<dbReference type="PANTHER" id="PTHR30213:SF1">
    <property type="entry name" value="INNER MEMBRANE PROTEIN YHJD"/>
    <property type="match status" value="1"/>
</dbReference>
<reference evidence="8 9" key="1">
    <citation type="submission" date="2022-03" db="EMBL/GenBank/DDBJ databases">
        <title>Mucilaginibacter sp. isolated from the gut of Protaetia brevitarsis seulensis larvae.</title>
        <authorList>
            <person name="Won M."/>
            <person name="Kim S.-J."/>
            <person name="Kwon S.-W."/>
        </authorList>
    </citation>
    <scope>NUCLEOTIDE SEQUENCE [LARGE SCALE GENOMIC DNA]</scope>
    <source>
        <strain evidence="8 9">CFWR-12</strain>
    </source>
</reference>
<dbReference type="RefSeq" id="WP_243556959.1">
    <property type="nucleotide sequence ID" value="NZ_CP094528.1"/>
</dbReference>
<feature type="transmembrane region" description="Helical" evidence="7">
    <location>
        <begin position="207"/>
        <end position="230"/>
    </location>
</feature>
<keyword evidence="5 7" id="KW-0472">Membrane</keyword>
<feature type="transmembrane region" description="Helical" evidence="7">
    <location>
        <begin position="271"/>
        <end position="296"/>
    </location>
</feature>
<gene>
    <name evidence="8" type="ORF">MTO99_03380</name>
</gene>
<dbReference type="EMBL" id="CP094528">
    <property type="protein sequence ID" value="UOE44840.1"/>
    <property type="molecule type" value="Genomic_DNA"/>
</dbReference>
<name>A0ABY4C026_9MICO</name>
<feature type="transmembrane region" description="Helical" evidence="7">
    <location>
        <begin position="156"/>
        <end position="187"/>
    </location>
</feature>
<keyword evidence="6" id="KW-0175">Coiled coil</keyword>
<evidence type="ECO:0000256" key="2">
    <source>
        <dbReference type="ARBA" id="ARBA00022475"/>
    </source>
</evidence>
<evidence type="ECO:0000256" key="5">
    <source>
        <dbReference type="ARBA" id="ARBA00023136"/>
    </source>
</evidence>
<evidence type="ECO:0000256" key="7">
    <source>
        <dbReference type="SAM" id="Phobius"/>
    </source>
</evidence>
<evidence type="ECO:0000256" key="3">
    <source>
        <dbReference type="ARBA" id="ARBA00022692"/>
    </source>
</evidence>
<protein>
    <submittedName>
        <fullName evidence="8">YihY/virulence factor BrkB family protein</fullName>
    </submittedName>
</protein>
<proteinExistence type="predicted"/>
<comment type="subcellular location">
    <subcellularLocation>
        <location evidence="1">Cell membrane</location>
        <topology evidence="1">Multi-pass membrane protein</topology>
    </subcellularLocation>
</comment>
<keyword evidence="3 7" id="KW-0812">Transmembrane</keyword>
<keyword evidence="2" id="KW-1003">Cell membrane</keyword>
<keyword evidence="9" id="KW-1185">Reference proteome</keyword>
<organism evidence="8 9">
    <name type="scientific">Agromyces larvae</name>
    <dbReference type="NCBI Taxonomy" id="2929802"/>
    <lineage>
        <taxon>Bacteria</taxon>
        <taxon>Bacillati</taxon>
        <taxon>Actinomycetota</taxon>
        <taxon>Actinomycetes</taxon>
        <taxon>Micrococcales</taxon>
        <taxon>Microbacteriaceae</taxon>
        <taxon>Agromyces</taxon>
    </lineage>
</organism>
<evidence type="ECO:0000256" key="4">
    <source>
        <dbReference type="ARBA" id="ARBA00022989"/>
    </source>
</evidence>
<evidence type="ECO:0000313" key="9">
    <source>
        <dbReference type="Proteomes" id="UP000832097"/>
    </source>
</evidence>
<dbReference type="Proteomes" id="UP000832097">
    <property type="component" value="Chromosome"/>
</dbReference>
<keyword evidence="4 7" id="KW-1133">Transmembrane helix</keyword>
<evidence type="ECO:0000256" key="1">
    <source>
        <dbReference type="ARBA" id="ARBA00004651"/>
    </source>
</evidence>
<dbReference type="PANTHER" id="PTHR30213">
    <property type="entry name" value="INNER MEMBRANE PROTEIN YHJD"/>
    <property type="match status" value="1"/>
</dbReference>
<dbReference type="InterPro" id="IPR017039">
    <property type="entry name" value="Virul_fac_BrkB"/>
</dbReference>
<evidence type="ECO:0000313" key="8">
    <source>
        <dbReference type="EMBL" id="UOE44840.1"/>
    </source>
</evidence>